<organism evidence="2 3">
    <name type="scientific">Batrachochytrium salamandrivorans</name>
    <dbReference type="NCBI Taxonomy" id="1357716"/>
    <lineage>
        <taxon>Eukaryota</taxon>
        <taxon>Fungi</taxon>
        <taxon>Fungi incertae sedis</taxon>
        <taxon>Chytridiomycota</taxon>
        <taxon>Chytridiomycota incertae sedis</taxon>
        <taxon>Chytridiomycetes</taxon>
        <taxon>Rhizophydiales</taxon>
        <taxon>Rhizophydiales incertae sedis</taxon>
        <taxon>Batrachochytrium</taxon>
    </lineage>
</organism>
<feature type="region of interest" description="Disordered" evidence="1">
    <location>
        <begin position="1"/>
        <end position="26"/>
    </location>
</feature>
<gene>
    <name evidence="2" type="ORF">BASA50_010968</name>
</gene>
<dbReference type="EMBL" id="JAFCIX010000547">
    <property type="protein sequence ID" value="KAH6587949.1"/>
    <property type="molecule type" value="Genomic_DNA"/>
</dbReference>
<reference evidence="2 3" key="1">
    <citation type="submission" date="2021-02" db="EMBL/GenBank/DDBJ databases">
        <title>Variation within the Batrachochytrium salamandrivorans European outbreak.</title>
        <authorList>
            <person name="Kelly M."/>
            <person name="Pasmans F."/>
            <person name="Shea T.P."/>
            <person name="Munoz J.F."/>
            <person name="Carranza S."/>
            <person name="Cuomo C.A."/>
            <person name="Martel A."/>
        </authorList>
    </citation>
    <scope>NUCLEOTIDE SEQUENCE [LARGE SCALE GENOMIC DNA]</scope>
    <source>
        <strain evidence="2 3">AMFP18/2</strain>
    </source>
</reference>
<evidence type="ECO:0000313" key="2">
    <source>
        <dbReference type="EMBL" id="KAH6587949.1"/>
    </source>
</evidence>
<name>A0ABQ8EWV1_9FUNG</name>
<feature type="compositionally biased region" description="Basic and acidic residues" evidence="1">
    <location>
        <begin position="1"/>
        <end position="14"/>
    </location>
</feature>
<proteinExistence type="predicted"/>
<accession>A0ABQ8EWV1</accession>
<keyword evidence="3" id="KW-1185">Reference proteome</keyword>
<protein>
    <submittedName>
        <fullName evidence="2">Uncharacterized protein</fullName>
    </submittedName>
</protein>
<comment type="caution">
    <text evidence="2">The sequence shown here is derived from an EMBL/GenBank/DDBJ whole genome shotgun (WGS) entry which is preliminary data.</text>
</comment>
<dbReference type="Proteomes" id="UP001648503">
    <property type="component" value="Unassembled WGS sequence"/>
</dbReference>
<evidence type="ECO:0000313" key="3">
    <source>
        <dbReference type="Proteomes" id="UP001648503"/>
    </source>
</evidence>
<sequence length="113" mass="12928">MEREAEQDAKDKSKTGASSSSNPHRDILQKQINEGLQDANDLYMADKDFKYGISTFDDVIARTKEPKKDKLYEIWLKLVATRQKIAREVGSSKAGVIVQRSFRQNLVGRRKIQ</sequence>
<evidence type="ECO:0000256" key="1">
    <source>
        <dbReference type="SAM" id="MobiDB-lite"/>
    </source>
</evidence>